<dbReference type="SUPFAM" id="SSF55008">
    <property type="entry name" value="HMA, heavy metal-associated domain"/>
    <property type="match status" value="1"/>
</dbReference>
<dbReference type="RefSeq" id="XP_004988718.1">
    <property type="nucleotide sequence ID" value="XM_004988661.1"/>
</dbReference>
<dbReference type="Proteomes" id="UP000007799">
    <property type="component" value="Unassembled WGS sequence"/>
</dbReference>
<dbReference type="GO" id="GO:0005741">
    <property type="term" value="C:mitochondrial outer membrane"/>
    <property type="evidence" value="ECO:0007669"/>
    <property type="project" value="UniProtKB-SubCell"/>
</dbReference>
<sequence length="281" mass="30929">MSVLEIVSSLKRLAEDATNRATIVEDRGCLPGLVLFLDNSDTRVVQTALDTLKLLATCESNHKRMRTELGLVDSLKTISKQDGATAETASRVLAVIRQGSGKKQQQPALKSTRVPLSTIQTPGPHMLQTHTARMARTVVLQVMGMNDLDGRRAVEEELLAIKGVVSFTFDMRSARVTIRVRDWVKTEELCEAIGMTKTMTARQVVRNDLGQEVMLSFGSSPVKLDADGDRARPPVPEYLDEDDENMFQPEVGKHAITKQGDTQGAGWLGAIGGYLAKTFYW</sequence>
<dbReference type="InterPro" id="IPR011989">
    <property type="entry name" value="ARM-like"/>
</dbReference>
<dbReference type="OMA" id="VNEMNSC"/>
<reference evidence="7" key="1">
    <citation type="submission" date="2009-08" db="EMBL/GenBank/DDBJ databases">
        <title>Annotation of Salpingoeca rosetta.</title>
        <authorList>
            <consortium name="The Broad Institute Genome Sequencing Platform"/>
            <person name="Russ C."/>
            <person name="Cuomo C."/>
            <person name="Burger G."/>
            <person name="Gray M.W."/>
            <person name="Holland P.W.H."/>
            <person name="King N."/>
            <person name="Lang F.B.F."/>
            <person name="Roger A.J."/>
            <person name="Ruiz-Trillo I."/>
            <person name="Young S.K."/>
            <person name="Zeng Q."/>
            <person name="Gargeya S."/>
            <person name="Alvarado L."/>
            <person name="Berlin A."/>
            <person name="Chapman S.B."/>
            <person name="Chen Z."/>
            <person name="Freedman E."/>
            <person name="Gellesch M."/>
            <person name="Goldberg J."/>
            <person name="Griggs A."/>
            <person name="Gujja S."/>
            <person name="Heilman E."/>
            <person name="Heiman D."/>
            <person name="Howarth C."/>
            <person name="Mehta T."/>
            <person name="Neiman D."/>
            <person name="Pearson M."/>
            <person name="Roberts A."/>
            <person name="Saif S."/>
            <person name="Shea T."/>
            <person name="Shenoy N."/>
            <person name="Sisk P."/>
            <person name="Stolte C."/>
            <person name="Sykes S."/>
            <person name="White J."/>
            <person name="Yandava C."/>
            <person name="Haas B."/>
            <person name="Nusbaum C."/>
            <person name="Birren B."/>
        </authorList>
    </citation>
    <scope>NUCLEOTIDE SEQUENCE [LARGE SCALE GENOMIC DNA]</scope>
    <source>
        <strain evidence="7">ATCC 50818</strain>
    </source>
</reference>
<comment type="subcellular location">
    <subcellularLocation>
        <location evidence="1">Mitochondrion outer membrane</location>
    </subcellularLocation>
</comment>
<evidence type="ECO:0000313" key="7">
    <source>
        <dbReference type="EMBL" id="EGD79769.1"/>
    </source>
</evidence>
<dbReference type="PANTHER" id="PTHR46840:SF2">
    <property type="entry name" value="ARMADILLO REPEAT-CONTAINING PROTEIN 1"/>
    <property type="match status" value="1"/>
</dbReference>
<comment type="function">
    <text evidence="4">In association with mitochondrial contact site and cristae organizing system (MICOS) complex components and mitochondrial outer membrane sorting assembly machinery (SAM) complex components may regulate mitochondrial dynamics playing a role in determining mitochondrial length, distribution and motility.</text>
</comment>
<evidence type="ECO:0000256" key="4">
    <source>
        <dbReference type="ARBA" id="ARBA00023764"/>
    </source>
</evidence>
<dbReference type="SUPFAM" id="SSF48371">
    <property type="entry name" value="ARM repeat"/>
    <property type="match status" value="1"/>
</dbReference>
<dbReference type="PROSITE" id="PS50176">
    <property type="entry name" value="ARM_REPEAT"/>
    <property type="match status" value="1"/>
</dbReference>
<dbReference type="InterPro" id="IPR006121">
    <property type="entry name" value="HMA_dom"/>
</dbReference>
<evidence type="ECO:0000256" key="3">
    <source>
        <dbReference type="ARBA" id="ARBA00022787"/>
    </source>
</evidence>
<keyword evidence="3" id="KW-0472">Membrane</keyword>
<dbReference type="InterPro" id="IPR036163">
    <property type="entry name" value="HMA_dom_sf"/>
</dbReference>
<dbReference type="FunCoup" id="F2UQA1">
    <property type="interactions" value="1242"/>
</dbReference>
<evidence type="ECO:0000256" key="5">
    <source>
        <dbReference type="ARBA" id="ARBA00046478"/>
    </source>
</evidence>
<protein>
    <recommendedName>
        <fullName evidence="2">Armadillo repeat-containing protein 1</fullName>
    </recommendedName>
</protein>
<name>F2UQA1_SALR5</name>
<evidence type="ECO:0000256" key="6">
    <source>
        <dbReference type="PROSITE-ProRule" id="PRU00259"/>
    </source>
</evidence>
<keyword evidence="3" id="KW-0496">Mitochondrion</keyword>
<comment type="subunit">
    <text evidence="5">Interacts with mitochondrial contact site and cristae organizing system (MICOS) complex components IMMT/MIC60 and MICOS10/MIC10. Interacts with mitochondrial outer membrane sorting assembly machinery (SAM) complex components SAMM50 and MTX1.</text>
</comment>
<dbReference type="GeneID" id="16069253"/>
<dbReference type="eggNOG" id="ENOG502QU5Q">
    <property type="taxonomic scope" value="Eukaryota"/>
</dbReference>
<organism evidence="8">
    <name type="scientific">Salpingoeca rosetta (strain ATCC 50818 / BSB-021)</name>
    <dbReference type="NCBI Taxonomy" id="946362"/>
    <lineage>
        <taxon>Eukaryota</taxon>
        <taxon>Choanoflagellata</taxon>
        <taxon>Craspedida</taxon>
        <taxon>Salpingoecidae</taxon>
        <taxon>Salpingoeca</taxon>
    </lineage>
</organism>
<dbReference type="Gene3D" id="1.25.10.10">
    <property type="entry name" value="Leucine-rich Repeat Variant"/>
    <property type="match status" value="1"/>
</dbReference>
<dbReference type="OrthoDB" id="17335at2759"/>
<proteinExistence type="predicted"/>
<dbReference type="InterPro" id="IPR016617">
    <property type="entry name" value="ARMC1"/>
</dbReference>
<dbReference type="InParanoid" id="F2UQA1"/>
<evidence type="ECO:0000256" key="2">
    <source>
        <dbReference type="ARBA" id="ARBA00013732"/>
    </source>
</evidence>
<dbReference type="KEGG" id="sre:PTSG_10754"/>
<dbReference type="EMBL" id="GL832988">
    <property type="protein sequence ID" value="EGD79769.1"/>
    <property type="molecule type" value="Genomic_DNA"/>
</dbReference>
<accession>F2UQA1</accession>
<dbReference type="InterPro" id="IPR000225">
    <property type="entry name" value="Armadillo"/>
</dbReference>
<dbReference type="CDD" id="cd00371">
    <property type="entry name" value="HMA"/>
    <property type="match status" value="1"/>
</dbReference>
<feature type="repeat" description="ARM" evidence="6">
    <location>
        <begin position="28"/>
        <end position="70"/>
    </location>
</feature>
<dbReference type="GO" id="GO:0046872">
    <property type="term" value="F:metal ion binding"/>
    <property type="evidence" value="ECO:0007669"/>
    <property type="project" value="InterPro"/>
</dbReference>
<dbReference type="PANTHER" id="PTHR46840">
    <property type="entry name" value="ARMADILLO REPEAT-CONTAINING PROTEIN 1"/>
    <property type="match status" value="1"/>
</dbReference>
<evidence type="ECO:0000256" key="1">
    <source>
        <dbReference type="ARBA" id="ARBA00004294"/>
    </source>
</evidence>
<evidence type="ECO:0000313" key="8">
    <source>
        <dbReference type="Proteomes" id="UP000007799"/>
    </source>
</evidence>
<dbReference type="STRING" id="946362.F2UQA1"/>
<gene>
    <name evidence="7" type="ORF">PTSG_10754</name>
</gene>
<keyword evidence="3" id="KW-1000">Mitochondrion outer membrane</keyword>
<dbReference type="AlphaFoldDB" id="F2UQA1"/>
<dbReference type="InterPro" id="IPR016024">
    <property type="entry name" value="ARM-type_fold"/>
</dbReference>
<keyword evidence="8" id="KW-1185">Reference proteome</keyword>